<dbReference type="InterPro" id="IPR007730">
    <property type="entry name" value="SPOR-like_dom"/>
</dbReference>
<feature type="compositionally biased region" description="Low complexity" evidence="1">
    <location>
        <begin position="116"/>
        <end position="133"/>
    </location>
</feature>
<feature type="domain" description="SPOR" evidence="3">
    <location>
        <begin position="150"/>
        <end position="228"/>
    </location>
</feature>
<dbReference type="GO" id="GO:0042834">
    <property type="term" value="F:peptidoglycan binding"/>
    <property type="evidence" value="ECO:0007669"/>
    <property type="project" value="InterPro"/>
</dbReference>
<dbReference type="PROSITE" id="PS51724">
    <property type="entry name" value="SPOR"/>
    <property type="match status" value="1"/>
</dbReference>
<reference evidence="4 6" key="3">
    <citation type="journal article" date="2008" name="Appl. Environ. Microbiol.">
        <title>Complete genome sequence of Nitrosospira multiformis, an ammonia-oxidizing bacterium from the soil environment.</title>
        <authorList>
            <person name="Norton J.M."/>
            <person name="Klotz M.G."/>
            <person name="Stein L.Y."/>
            <person name="Arp D.J."/>
            <person name="Bottomley P.J."/>
            <person name="Chain P.S."/>
            <person name="Hauser L.J."/>
            <person name="Land M.L."/>
            <person name="Larimer F.W."/>
            <person name="Shin M.W."/>
            <person name="Starkenburg S.R."/>
        </authorList>
    </citation>
    <scope>NUCLEOTIDE SEQUENCE [LARGE SCALE GENOMIC DNA]</scope>
    <source>
        <strain evidence="4">ATCC 25196</strain>
        <strain evidence="6">ATCC 25196 / NCIMB 11849 / C 71</strain>
    </source>
</reference>
<reference evidence="5 7" key="4">
    <citation type="submission" date="2016-10" db="EMBL/GenBank/DDBJ databases">
        <authorList>
            <person name="de Groot N.N."/>
        </authorList>
    </citation>
    <scope>NUCLEOTIDE SEQUENCE [LARGE SCALE GENOMIC DNA]</scope>
    <source>
        <strain evidence="5 7">Nl13</strain>
    </source>
</reference>
<dbReference type="KEGG" id="nmu:Nmul_A1908"/>
<evidence type="ECO:0000313" key="7">
    <source>
        <dbReference type="Proteomes" id="UP000236751"/>
    </source>
</evidence>
<evidence type="ECO:0000313" key="4">
    <source>
        <dbReference type="EMBL" id="ABB75203.1"/>
    </source>
</evidence>
<dbReference type="EMBL" id="CP000103">
    <property type="protein sequence ID" value="ABB75203.1"/>
    <property type="molecule type" value="Genomic_DNA"/>
</dbReference>
<protein>
    <submittedName>
        <fullName evidence="5">DedD protein</fullName>
    </submittedName>
    <submittedName>
        <fullName evidence="4">Sporulation related protein</fullName>
    </submittedName>
</protein>
<reference evidence="4" key="2">
    <citation type="submission" date="2005-08" db="EMBL/GenBank/DDBJ databases">
        <title>Complete sequence of Chromosome 1 of Nitrosospira multiformis ATCC 25196.</title>
        <authorList>
            <consortium name="US DOE Joint Genome Institute"/>
            <person name="Copeland A."/>
            <person name="Lucas S."/>
            <person name="Lapidus A."/>
            <person name="Barry K."/>
            <person name="Detter J.C."/>
            <person name="Glavina T."/>
            <person name="Hammon N."/>
            <person name="Israni S."/>
            <person name="Pitluck S."/>
            <person name="Chain P."/>
            <person name="Malfatti S."/>
            <person name="Shin M."/>
            <person name="Vergez L."/>
            <person name="Schmutz J."/>
            <person name="Larimer F."/>
            <person name="Land M."/>
            <person name="Hauser L."/>
            <person name="Kyrpides N."/>
            <person name="Lykidis A."/>
            <person name="Richardson P."/>
        </authorList>
    </citation>
    <scope>NUCLEOTIDE SEQUENCE</scope>
    <source>
        <strain evidence="4">ATCC 25196</strain>
    </source>
</reference>
<dbReference type="STRING" id="323848.Nmul_A1908"/>
<dbReference type="Proteomes" id="UP000002718">
    <property type="component" value="Chromosome"/>
</dbReference>
<dbReference type="RefSeq" id="WP_011381223.1">
    <property type="nucleotide sequence ID" value="NC_007614.1"/>
</dbReference>
<evidence type="ECO:0000313" key="5">
    <source>
        <dbReference type="EMBL" id="SEF60629.1"/>
    </source>
</evidence>
<name>Q2Y7R8_NITMU</name>
<dbReference type="HOGENOM" id="CLU_068683_0_2_4"/>
<proteinExistence type="predicted"/>
<evidence type="ECO:0000259" key="3">
    <source>
        <dbReference type="PROSITE" id="PS51724"/>
    </source>
</evidence>
<sequence length="228" mass="24049">MAKTITEEEIQLRKRARRRLVGAIVLATAAVVVLPMILDSKPDRRGHEIDIHIPSEDSVEELAAESASPVNTPPTAAPSISQPEGGPEQAGGISGKNITAVPPSETPASINEKARANPAPAAPRSVAAATNTAPAVSRVETASKNATPPASRETSFVVQLGAFSTPAKAARQSERIASQNFSAYTEIVKAGKEEVTRVRVGPFATREEAEKTREKLKNLGFEGVVTEK</sequence>
<feature type="compositionally biased region" description="Polar residues" evidence="1">
    <location>
        <begin position="140"/>
        <end position="154"/>
    </location>
</feature>
<keyword evidence="2" id="KW-0812">Transmembrane</keyword>
<feature type="transmembrane region" description="Helical" evidence="2">
    <location>
        <begin position="20"/>
        <end position="38"/>
    </location>
</feature>
<accession>Q2Y7R8</accession>
<dbReference type="AlphaFoldDB" id="Q2Y7R8"/>
<dbReference type="GO" id="GO:0032506">
    <property type="term" value="P:cytokinetic process"/>
    <property type="evidence" value="ECO:0007669"/>
    <property type="project" value="TreeGrafter"/>
</dbReference>
<dbReference type="InterPro" id="IPR052521">
    <property type="entry name" value="Cell_div_SPOR-domain"/>
</dbReference>
<dbReference type="InterPro" id="IPR036680">
    <property type="entry name" value="SPOR-like_sf"/>
</dbReference>
<dbReference type="eggNOG" id="COG3147">
    <property type="taxonomic scope" value="Bacteria"/>
</dbReference>
<keyword evidence="2" id="KW-0472">Membrane</keyword>
<dbReference type="Pfam" id="PF05036">
    <property type="entry name" value="SPOR"/>
    <property type="match status" value="1"/>
</dbReference>
<dbReference type="EMBL" id="FNVK01000004">
    <property type="protein sequence ID" value="SEF60629.1"/>
    <property type="molecule type" value="Genomic_DNA"/>
</dbReference>
<gene>
    <name evidence="4" type="ordered locus">Nmul_A1908</name>
    <name evidence="5" type="ORF">SAMN05216403_104110</name>
</gene>
<dbReference type="Gene3D" id="3.30.70.1070">
    <property type="entry name" value="Sporulation related repeat"/>
    <property type="match status" value="1"/>
</dbReference>
<dbReference type="PANTHER" id="PTHR38687">
    <property type="entry name" value="CELL DIVISION PROTEIN DEDD-RELATED"/>
    <property type="match status" value="1"/>
</dbReference>
<dbReference type="GO" id="GO:0032153">
    <property type="term" value="C:cell division site"/>
    <property type="evidence" value="ECO:0007669"/>
    <property type="project" value="TreeGrafter"/>
</dbReference>
<keyword evidence="6" id="KW-1185">Reference proteome</keyword>
<keyword evidence="2" id="KW-1133">Transmembrane helix</keyword>
<dbReference type="Proteomes" id="UP000236751">
    <property type="component" value="Unassembled WGS sequence"/>
</dbReference>
<dbReference type="SUPFAM" id="SSF110997">
    <property type="entry name" value="Sporulation related repeat"/>
    <property type="match status" value="1"/>
</dbReference>
<evidence type="ECO:0000256" key="2">
    <source>
        <dbReference type="SAM" id="Phobius"/>
    </source>
</evidence>
<dbReference type="GO" id="GO:0030428">
    <property type="term" value="C:cell septum"/>
    <property type="evidence" value="ECO:0007669"/>
    <property type="project" value="TreeGrafter"/>
</dbReference>
<dbReference type="PANTHER" id="PTHR38687:SF1">
    <property type="entry name" value="CELL DIVISION PROTEIN DEDD"/>
    <property type="match status" value="1"/>
</dbReference>
<feature type="region of interest" description="Disordered" evidence="1">
    <location>
        <begin position="59"/>
        <end position="154"/>
    </location>
</feature>
<dbReference type="OrthoDB" id="8563804at2"/>
<reference evidence="6" key="1">
    <citation type="submission" date="2005-08" db="EMBL/GenBank/DDBJ databases">
        <title>Complete sequence of chromosome 1 of Nitrosospira multiformis ATCC 25196.</title>
        <authorList>
            <person name="Copeland A."/>
            <person name="Lucas S."/>
            <person name="Lapidus A."/>
            <person name="Barry K."/>
            <person name="Detter J.C."/>
            <person name="Glavina T."/>
            <person name="Hammon N."/>
            <person name="Israni S."/>
            <person name="Pitluck S."/>
            <person name="Chain P."/>
            <person name="Malfatti S."/>
            <person name="Shin M."/>
            <person name="Vergez L."/>
            <person name="Schmutz J."/>
            <person name="Larimer F."/>
            <person name="Land M."/>
            <person name="Hauser L."/>
            <person name="Kyrpides N."/>
            <person name="Lykidis A."/>
            <person name="Richardson P."/>
        </authorList>
    </citation>
    <scope>NUCLEOTIDE SEQUENCE [LARGE SCALE GENOMIC DNA]</scope>
    <source>
        <strain evidence="6">ATCC 25196 / NCIMB 11849 / C 71</strain>
    </source>
</reference>
<evidence type="ECO:0000313" key="6">
    <source>
        <dbReference type="Proteomes" id="UP000002718"/>
    </source>
</evidence>
<evidence type="ECO:0000256" key="1">
    <source>
        <dbReference type="SAM" id="MobiDB-lite"/>
    </source>
</evidence>
<organism evidence="4 6">
    <name type="scientific">Nitrosospira multiformis (strain ATCC 25196 / NCIMB 11849 / C 71)</name>
    <dbReference type="NCBI Taxonomy" id="323848"/>
    <lineage>
        <taxon>Bacteria</taxon>
        <taxon>Pseudomonadati</taxon>
        <taxon>Pseudomonadota</taxon>
        <taxon>Betaproteobacteria</taxon>
        <taxon>Nitrosomonadales</taxon>
        <taxon>Nitrosomonadaceae</taxon>
        <taxon>Nitrosospira</taxon>
    </lineage>
</organism>